<dbReference type="OrthoDB" id="10612511at2759"/>
<keyword evidence="3" id="KW-1185">Reference proteome</keyword>
<dbReference type="Proteomes" id="UP000271974">
    <property type="component" value="Unassembled WGS sequence"/>
</dbReference>
<name>A0A3S1AVQ2_ELYCH</name>
<gene>
    <name evidence="2" type="ORF">EGW08_022666</name>
</gene>
<reference evidence="2 3" key="1">
    <citation type="submission" date="2019-01" db="EMBL/GenBank/DDBJ databases">
        <title>A draft genome assembly of the solar-powered sea slug Elysia chlorotica.</title>
        <authorList>
            <person name="Cai H."/>
            <person name="Li Q."/>
            <person name="Fang X."/>
            <person name="Li J."/>
            <person name="Curtis N.E."/>
            <person name="Altenburger A."/>
            <person name="Shibata T."/>
            <person name="Feng M."/>
            <person name="Maeda T."/>
            <person name="Schwartz J.A."/>
            <person name="Shigenobu S."/>
            <person name="Lundholm N."/>
            <person name="Nishiyama T."/>
            <person name="Yang H."/>
            <person name="Hasebe M."/>
            <person name="Li S."/>
            <person name="Pierce S.K."/>
            <person name="Wang J."/>
        </authorList>
    </citation>
    <scope>NUCLEOTIDE SEQUENCE [LARGE SCALE GENOMIC DNA]</scope>
    <source>
        <strain evidence="2">EC2010</strain>
        <tissue evidence="2">Whole organism of an adult</tissue>
    </source>
</reference>
<protein>
    <submittedName>
        <fullName evidence="2">Uncharacterized protein</fullName>
    </submittedName>
</protein>
<feature type="compositionally biased region" description="Polar residues" evidence="1">
    <location>
        <begin position="361"/>
        <end position="373"/>
    </location>
</feature>
<evidence type="ECO:0000313" key="2">
    <source>
        <dbReference type="EMBL" id="RUS69574.1"/>
    </source>
</evidence>
<proteinExistence type="predicted"/>
<feature type="region of interest" description="Disordered" evidence="1">
    <location>
        <begin position="273"/>
        <end position="303"/>
    </location>
</feature>
<accession>A0A3S1AVQ2</accession>
<feature type="region of interest" description="Disordered" evidence="1">
    <location>
        <begin position="345"/>
        <end position="373"/>
    </location>
</feature>
<sequence length="373" mass="42903">MAFKAYRIIVHKKNTRVEINIRYFGGSLACVKIDKWLEEIIAEIPSIKEASAATQFTNLVQPVSKRFRKIPEGDREQFLTQAVDLDYISETISSLGITKKTFMFPPKEMSDPAVLFPLPAQALKRKYLKRTSSSRSFESFETRLSPKPKRLQEQNKLRMPNSDVSFEIRTVEDRGGTLRTERRFCGAANLSEAARLTKIFLKRVNQVTQQEGYSVEGRRSQRERYTLITQRIRPPPRREGTLRFDCQPDCLVAHENSGEQRFVSGSEIRRYLRPNRSSDSPQPQQPVRESVTPPLGSQRPRRDVRLFYPKLKTQPDSARWPPLMGRAPPSLDVGFLELREQAIRWEEDQESDRGREVVASHQVSTGNEANGSH</sequence>
<dbReference type="AlphaFoldDB" id="A0A3S1AVQ2"/>
<evidence type="ECO:0000313" key="3">
    <source>
        <dbReference type="Proteomes" id="UP000271974"/>
    </source>
</evidence>
<organism evidence="2 3">
    <name type="scientific">Elysia chlorotica</name>
    <name type="common">Eastern emerald elysia</name>
    <name type="synonym">Sea slug</name>
    <dbReference type="NCBI Taxonomy" id="188477"/>
    <lineage>
        <taxon>Eukaryota</taxon>
        <taxon>Metazoa</taxon>
        <taxon>Spiralia</taxon>
        <taxon>Lophotrochozoa</taxon>
        <taxon>Mollusca</taxon>
        <taxon>Gastropoda</taxon>
        <taxon>Heterobranchia</taxon>
        <taxon>Euthyneura</taxon>
        <taxon>Panpulmonata</taxon>
        <taxon>Sacoglossa</taxon>
        <taxon>Placobranchoidea</taxon>
        <taxon>Plakobranchidae</taxon>
        <taxon>Elysia</taxon>
    </lineage>
</organism>
<comment type="caution">
    <text evidence="2">The sequence shown here is derived from an EMBL/GenBank/DDBJ whole genome shotgun (WGS) entry which is preliminary data.</text>
</comment>
<feature type="compositionally biased region" description="Polar residues" evidence="1">
    <location>
        <begin position="275"/>
        <end position="287"/>
    </location>
</feature>
<dbReference type="EMBL" id="RQTK01001633">
    <property type="protein sequence ID" value="RUS69574.1"/>
    <property type="molecule type" value="Genomic_DNA"/>
</dbReference>
<feature type="compositionally biased region" description="Basic and acidic residues" evidence="1">
    <location>
        <begin position="345"/>
        <end position="358"/>
    </location>
</feature>
<evidence type="ECO:0000256" key="1">
    <source>
        <dbReference type="SAM" id="MobiDB-lite"/>
    </source>
</evidence>